<protein>
    <submittedName>
        <fullName evidence="2">Ankyrin repeat domain-containing protein</fullName>
    </submittedName>
</protein>
<dbReference type="PANTHER" id="PTHR33099:SF7">
    <property type="entry name" value="MYND-TYPE DOMAIN-CONTAINING PROTEIN"/>
    <property type="match status" value="1"/>
</dbReference>
<dbReference type="Gene3D" id="1.25.40.20">
    <property type="entry name" value="Ankyrin repeat-containing domain"/>
    <property type="match status" value="1"/>
</dbReference>
<dbReference type="EMBL" id="JATAAI010000019">
    <property type="protein sequence ID" value="KAK1739018.1"/>
    <property type="molecule type" value="Genomic_DNA"/>
</dbReference>
<dbReference type="SUPFAM" id="SSF48403">
    <property type="entry name" value="Ankyrin repeat"/>
    <property type="match status" value="1"/>
</dbReference>
<gene>
    <name evidence="2" type="ORF">QTG54_010334</name>
</gene>
<keyword evidence="3" id="KW-1185">Reference proteome</keyword>
<proteinExistence type="predicted"/>
<sequence length="949" mass="105304">MSSKSLDVGILGQQNENNDHGAEEKSDVEDKDQGPAIATRLDVYNALENSKFIGSSSFAGKADGTKTIPALPPMSGLFIHDIGRVSLPITPSQAKTLKAHSWKTNDDVFTNIYQVEEHSIDIQNPLWDSSLSKLIKTVAFKLGIRPDDLSAKLDMLLYMEKGSSIDWCSDVEEDDNIIGSMLIQLPSVFTGGKISVFDGDEEVDEEDEANFITSFNMGGPNNEAEFACHFVCHYSDCQYEIEEITSGSRVLLRYSLCYSSNDGVSPTANLLHKTVIPLKTSLSLLPRTDRMILVPLRKHYSPSSLTLNGIDALAPDHRAIAESIKWAGGDNWTVLILNAHNTYTTRSERDENGQCKISLVTPHNEEGRKVDLKWMQKIIDLSLMEGEDDKKKGRMLLSTSNRLVDNWGKRKSRKTKAIHNGYDSDSHYGYGYDHHTSYEYISTYRATFLLAYDAGSVYELKCVEMSKSSISGRIIRNDGVIAAAADVVKKQDYSLLGRLLDVAESKEELRFGSSTCRDLLEMVISTGNKCDGTTSLANRIVGALSTSTEPDSVLWHTILSAVKKFGWRDLRANVSSLLFDESRKKENDYGSSRKSRISLVVFLNRIDFCLTLTSADAYVRRSNFAQKCISDSIEDLNKTDNKNLLYRSLVEKIDSMVELHGWKAMANVAKHSLEFLRSNARWRLDVFVGIGHLVSKFHRKHSCSITLEAMKSFAMTFASKMSESSYFDITNYLSSSPRAEALLASIRVVIEHGDQHAMGLVGKRLISHRSTFSSFVKTVSESAINNIEAQTFLLDVLNKLLVQHSIDSEVAACACQRGSSCGCKWNVGTPDNVGEDNITVSPSLHIKLILDASSDLAHMKDKDGRLPLHYAAARSVYETVACILEANPKAAVIRDPVTGLYPFMLAGSNENTAAAFELLLSDPNLVLGEIPADEDDEENDRKRKRSPSM</sequence>
<evidence type="ECO:0000313" key="3">
    <source>
        <dbReference type="Proteomes" id="UP001224775"/>
    </source>
</evidence>
<name>A0AAD9DAW4_9STRA</name>
<dbReference type="PANTHER" id="PTHR33099">
    <property type="entry name" value="FE2OG DIOXYGENASE DOMAIN-CONTAINING PROTEIN"/>
    <property type="match status" value="1"/>
</dbReference>
<evidence type="ECO:0000313" key="2">
    <source>
        <dbReference type="EMBL" id="KAK1739018.1"/>
    </source>
</evidence>
<comment type="caution">
    <text evidence="2">The sequence shown here is derived from an EMBL/GenBank/DDBJ whole genome shotgun (WGS) entry which is preliminary data.</text>
</comment>
<feature type="region of interest" description="Disordered" evidence="1">
    <location>
        <begin position="1"/>
        <end position="35"/>
    </location>
</feature>
<dbReference type="Proteomes" id="UP001224775">
    <property type="component" value="Unassembled WGS sequence"/>
</dbReference>
<accession>A0AAD9DAW4</accession>
<dbReference type="AlphaFoldDB" id="A0AAD9DAW4"/>
<evidence type="ECO:0000256" key="1">
    <source>
        <dbReference type="SAM" id="MobiDB-lite"/>
    </source>
</evidence>
<dbReference type="InterPro" id="IPR036770">
    <property type="entry name" value="Ankyrin_rpt-contain_sf"/>
</dbReference>
<organism evidence="2 3">
    <name type="scientific">Skeletonema marinoi</name>
    <dbReference type="NCBI Taxonomy" id="267567"/>
    <lineage>
        <taxon>Eukaryota</taxon>
        <taxon>Sar</taxon>
        <taxon>Stramenopiles</taxon>
        <taxon>Ochrophyta</taxon>
        <taxon>Bacillariophyta</taxon>
        <taxon>Coscinodiscophyceae</taxon>
        <taxon>Thalassiosirophycidae</taxon>
        <taxon>Thalassiosirales</taxon>
        <taxon>Skeletonemataceae</taxon>
        <taxon>Skeletonema</taxon>
        <taxon>Skeletonema marinoi-dohrnii complex</taxon>
    </lineage>
</organism>
<feature type="region of interest" description="Disordered" evidence="1">
    <location>
        <begin position="929"/>
        <end position="949"/>
    </location>
</feature>
<reference evidence="2" key="1">
    <citation type="submission" date="2023-06" db="EMBL/GenBank/DDBJ databases">
        <title>Survivors Of The Sea: Transcriptome response of Skeletonema marinoi to long-term dormancy.</title>
        <authorList>
            <person name="Pinder M.I.M."/>
            <person name="Kourtchenko O."/>
            <person name="Robertson E.K."/>
            <person name="Larsson T."/>
            <person name="Maumus F."/>
            <person name="Osuna-Cruz C.M."/>
            <person name="Vancaester E."/>
            <person name="Stenow R."/>
            <person name="Vandepoele K."/>
            <person name="Ploug H."/>
            <person name="Bruchert V."/>
            <person name="Godhe A."/>
            <person name="Topel M."/>
        </authorList>
    </citation>
    <scope>NUCLEOTIDE SEQUENCE</scope>
    <source>
        <strain evidence="2">R05AC</strain>
    </source>
</reference>